<name>C7Q3I4_CATAD</name>
<dbReference type="AlphaFoldDB" id="C7Q3I4"/>
<protein>
    <submittedName>
        <fullName evidence="1">Uncharacterized protein</fullName>
    </submittedName>
</protein>
<evidence type="ECO:0000313" key="1">
    <source>
        <dbReference type="EMBL" id="ACU75749.1"/>
    </source>
</evidence>
<dbReference type="EMBL" id="CP001700">
    <property type="protein sequence ID" value="ACU75749.1"/>
    <property type="molecule type" value="Genomic_DNA"/>
</dbReference>
<dbReference type="KEGG" id="cai:Caci_6913"/>
<gene>
    <name evidence="1" type="ordered locus">Caci_6913</name>
</gene>
<proteinExistence type="predicted"/>
<dbReference type="HOGENOM" id="CLU_2615525_0_0_11"/>
<dbReference type="InParanoid" id="C7Q3I4"/>
<sequence length="78" mass="8903">MTVRLNETMAFYEPELGFVEAVIMRAQPWGWWTGHKLEIPEDYLQAFTTADKKADALIYLDLFAGWPTNKDAAPASRP</sequence>
<dbReference type="Proteomes" id="UP000000851">
    <property type="component" value="Chromosome"/>
</dbReference>
<evidence type="ECO:0000313" key="2">
    <source>
        <dbReference type="Proteomes" id="UP000000851"/>
    </source>
</evidence>
<organism evidence="1 2">
    <name type="scientific">Catenulispora acidiphila (strain DSM 44928 / JCM 14897 / NBRC 102108 / NRRL B-24433 / ID139908)</name>
    <dbReference type="NCBI Taxonomy" id="479433"/>
    <lineage>
        <taxon>Bacteria</taxon>
        <taxon>Bacillati</taxon>
        <taxon>Actinomycetota</taxon>
        <taxon>Actinomycetes</taxon>
        <taxon>Catenulisporales</taxon>
        <taxon>Catenulisporaceae</taxon>
        <taxon>Catenulispora</taxon>
    </lineage>
</organism>
<reference evidence="1 2" key="1">
    <citation type="journal article" date="2009" name="Stand. Genomic Sci.">
        <title>Complete genome sequence of Catenulispora acidiphila type strain (ID 139908).</title>
        <authorList>
            <person name="Copeland A."/>
            <person name="Lapidus A."/>
            <person name="Glavina Del Rio T."/>
            <person name="Nolan M."/>
            <person name="Lucas S."/>
            <person name="Chen F."/>
            <person name="Tice H."/>
            <person name="Cheng J.F."/>
            <person name="Bruce D."/>
            <person name="Goodwin L."/>
            <person name="Pitluck S."/>
            <person name="Mikhailova N."/>
            <person name="Pati A."/>
            <person name="Ivanova N."/>
            <person name="Mavromatis K."/>
            <person name="Chen A."/>
            <person name="Palaniappan K."/>
            <person name="Chain P."/>
            <person name="Land M."/>
            <person name="Hauser L."/>
            <person name="Chang Y.J."/>
            <person name="Jeffries C.D."/>
            <person name="Chertkov O."/>
            <person name="Brettin T."/>
            <person name="Detter J.C."/>
            <person name="Han C."/>
            <person name="Ali Z."/>
            <person name="Tindall B.J."/>
            <person name="Goker M."/>
            <person name="Bristow J."/>
            <person name="Eisen J.A."/>
            <person name="Markowitz V."/>
            <person name="Hugenholtz P."/>
            <person name="Kyrpides N.C."/>
            <person name="Klenk H.P."/>
        </authorList>
    </citation>
    <scope>NUCLEOTIDE SEQUENCE [LARGE SCALE GENOMIC DNA]</scope>
    <source>
        <strain evidence="2">DSM 44928 / JCM 14897 / NBRC 102108 / NRRL B-24433 / ID139908</strain>
    </source>
</reference>
<keyword evidence="2" id="KW-1185">Reference proteome</keyword>
<accession>C7Q3I4</accession>